<keyword evidence="11 12" id="KW-0472">Membrane</keyword>
<comment type="subcellular location">
    <subcellularLocation>
        <location evidence="2">Membrane</location>
        <topology evidence="2">Multi-pass membrane protein</topology>
    </subcellularLocation>
</comment>
<evidence type="ECO:0000313" key="15">
    <source>
        <dbReference type="Proteomes" id="UP000317716"/>
    </source>
</evidence>
<evidence type="ECO:0000256" key="3">
    <source>
        <dbReference type="ARBA" id="ARBA00012483"/>
    </source>
</evidence>
<evidence type="ECO:0000256" key="10">
    <source>
        <dbReference type="ARBA" id="ARBA00022989"/>
    </source>
</evidence>
<keyword evidence="8" id="KW-0833">Ubl conjugation pathway</keyword>
<dbReference type="InterPro" id="IPR022170">
    <property type="entry name" value="MUL1-like"/>
</dbReference>
<dbReference type="Pfam" id="PF12483">
    <property type="entry name" value="GIDE"/>
    <property type="match status" value="1"/>
</dbReference>
<evidence type="ECO:0000256" key="12">
    <source>
        <dbReference type="SAM" id="Phobius"/>
    </source>
</evidence>
<keyword evidence="10 12" id="KW-1133">Transmembrane helix</keyword>
<evidence type="ECO:0000313" key="14">
    <source>
        <dbReference type="EMBL" id="TMQ47667.1"/>
    </source>
</evidence>
<evidence type="ECO:0000259" key="13">
    <source>
        <dbReference type="Pfam" id="PF12483"/>
    </source>
</evidence>
<evidence type="ECO:0000256" key="11">
    <source>
        <dbReference type="ARBA" id="ARBA00023136"/>
    </source>
</evidence>
<dbReference type="EC" id="2.3.2.27" evidence="3"/>
<comment type="caution">
    <text evidence="14">The sequence shown here is derived from an EMBL/GenBank/DDBJ whole genome shotgun (WGS) entry which is preliminary data.</text>
</comment>
<dbReference type="GO" id="GO:0008270">
    <property type="term" value="F:zinc ion binding"/>
    <property type="evidence" value="ECO:0007669"/>
    <property type="project" value="UniProtKB-KW"/>
</dbReference>
<keyword evidence="6" id="KW-0479">Metal-binding</keyword>
<dbReference type="Proteomes" id="UP000317716">
    <property type="component" value="Unassembled WGS sequence"/>
</dbReference>
<gene>
    <name evidence="14" type="ORF">E6K72_13835</name>
</gene>
<reference evidence="14 15" key="1">
    <citation type="journal article" date="2019" name="Nat. Microbiol.">
        <title>Mediterranean grassland soil C-N compound turnover is dependent on rainfall and depth, and is mediated by genomically divergent microorganisms.</title>
        <authorList>
            <person name="Diamond S."/>
            <person name="Andeer P.F."/>
            <person name="Li Z."/>
            <person name="Crits-Christoph A."/>
            <person name="Burstein D."/>
            <person name="Anantharaman K."/>
            <person name="Lane K.R."/>
            <person name="Thomas B.C."/>
            <person name="Pan C."/>
            <person name="Northen T.R."/>
            <person name="Banfield J.F."/>
        </authorList>
    </citation>
    <scope>NUCLEOTIDE SEQUENCE [LARGE SCALE GENOMIC DNA]</scope>
    <source>
        <strain evidence="14">WS_2</strain>
    </source>
</reference>
<keyword evidence="9" id="KW-0862">Zinc</keyword>
<evidence type="ECO:0000256" key="2">
    <source>
        <dbReference type="ARBA" id="ARBA00004141"/>
    </source>
</evidence>
<dbReference type="GO" id="GO:0016020">
    <property type="term" value="C:membrane"/>
    <property type="evidence" value="ECO:0007669"/>
    <property type="project" value="UniProtKB-SubCell"/>
</dbReference>
<evidence type="ECO:0000256" key="9">
    <source>
        <dbReference type="ARBA" id="ARBA00022833"/>
    </source>
</evidence>
<dbReference type="GO" id="GO:0061630">
    <property type="term" value="F:ubiquitin protein ligase activity"/>
    <property type="evidence" value="ECO:0007669"/>
    <property type="project" value="UniProtKB-EC"/>
</dbReference>
<comment type="catalytic activity">
    <reaction evidence="1">
        <text>S-ubiquitinyl-[E2 ubiquitin-conjugating enzyme]-L-cysteine + [acceptor protein]-L-lysine = [E2 ubiquitin-conjugating enzyme]-L-cysteine + N(6)-ubiquitinyl-[acceptor protein]-L-lysine.</text>
        <dbReference type="EC" id="2.3.2.27"/>
    </reaction>
</comment>
<organism evidence="14 15">
    <name type="scientific">Eiseniibacteriota bacterium</name>
    <dbReference type="NCBI Taxonomy" id="2212470"/>
    <lineage>
        <taxon>Bacteria</taxon>
        <taxon>Candidatus Eiseniibacteriota</taxon>
    </lineage>
</organism>
<dbReference type="AlphaFoldDB" id="A0A538S8H6"/>
<evidence type="ECO:0000256" key="4">
    <source>
        <dbReference type="ARBA" id="ARBA00022679"/>
    </source>
</evidence>
<feature type="transmembrane region" description="Helical" evidence="12">
    <location>
        <begin position="6"/>
        <end position="25"/>
    </location>
</feature>
<feature type="domain" description="E3 Ubiquitin ligase MUL1-like" evidence="13">
    <location>
        <begin position="81"/>
        <end position="183"/>
    </location>
</feature>
<proteinExistence type="predicted"/>
<evidence type="ECO:0000256" key="1">
    <source>
        <dbReference type="ARBA" id="ARBA00000900"/>
    </source>
</evidence>
<dbReference type="GO" id="GO:0016567">
    <property type="term" value="P:protein ubiquitination"/>
    <property type="evidence" value="ECO:0007669"/>
    <property type="project" value="InterPro"/>
</dbReference>
<name>A0A538S8H6_UNCEI</name>
<evidence type="ECO:0000256" key="6">
    <source>
        <dbReference type="ARBA" id="ARBA00022723"/>
    </source>
</evidence>
<evidence type="ECO:0000256" key="8">
    <source>
        <dbReference type="ARBA" id="ARBA00022786"/>
    </source>
</evidence>
<feature type="transmembrane region" description="Helical" evidence="12">
    <location>
        <begin position="248"/>
        <end position="267"/>
    </location>
</feature>
<sequence>MSLDHGSVIAALAAASAAALCVAGFRDLRLKRLIENTPTSRIRSVAMGLAEVNGVIGCRSMVAAPFSGRTCACWNVDISIRGRRNTWTVVHRATSGHPFFLHDDTGVALVLPYDADCRVHFGVEEVCAGLALPECYSNYVSTLGFRQYLWRLGMLRFRERVLEEGARVYVMGTATAPAVALTVSEGVEMAAEESEELAATGTDEWRARRVRGEDRQVAAVIRRGDSERTFVISQDSERDLTTGLGLKAFAKLVGGPVVGLLGLGYWLHALGSGAIQH</sequence>
<keyword evidence="4" id="KW-0808">Transferase</keyword>
<protein>
    <recommendedName>
        <fullName evidence="3">RING-type E3 ubiquitin transferase</fullName>
        <ecNumber evidence="3">2.3.2.27</ecNumber>
    </recommendedName>
</protein>
<accession>A0A538S8H6</accession>
<evidence type="ECO:0000256" key="5">
    <source>
        <dbReference type="ARBA" id="ARBA00022692"/>
    </source>
</evidence>
<keyword evidence="7" id="KW-0863">Zinc-finger</keyword>
<evidence type="ECO:0000256" key="7">
    <source>
        <dbReference type="ARBA" id="ARBA00022771"/>
    </source>
</evidence>
<keyword evidence="5 12" id="KW-0812">Transmembrane</keyword>
<dbReference type="EMBL" id="VBOS01000519">
    <property type="protein sequence ID" value="TMQ47667.1"/>
    <property type="molecule type" value="Genomic_DNA"/>
</dbReference>